<evidence type="ECO:0000313" key="2">
    <source>
        <dbReference type="EMBL" id="QEO08598.1"/>
    </source>
</evidence>
<accession>A0A5C1Y5B7</accession>
<dbReference type="KEGG" id="lyk:FLP23_00265"/>
<keyword evidence="1" id="KW-0812">Transmembrane</keyword>
<gene>
    <name evidence="2" type="ORF">FLP23_00265</name>
</gene>
<dbReference type="RefSeq" id="WP_149324031.1">
    <property type="nucleotide sequence ID" value="NZ_CP043504.1"/>
</dbReference>
<evidence type="ECO:0000313" key="3">
    <source>
        <dbReference type="Proteomes" id="UP000322159"/>
    </source>
</evidence>
<dbReference type="Proteomes" id="UP000322159">
    <property type="component" value="Chromosome"/>
</dbReference>
<dbReference type="AlphaFoldDB" id="A0A5C1Y5B7"/>
<feature type="transmembrane region" description="Helical" evidence="1">
    <location>
        <begin position="33"/>
        <end position="55"/>
    </location>
</feature>
<sequence length="197" mass="21205">MKWVYLALVGVGGVVLAVVAGFADTVAMLGPRWSAALWAVGPTLAGVAVVLAAFIEPMRRRAARLRREAPGALVVICQRTSDLVHGLPRVRGADPLAGPLPAYLVLKIDVDVEFWSSSARLVSFSRSAVRSVDAGLPETREVPTIVLEVDAASGLPALLSLPVGRSRWELWPERRTHELERLRAEIARRCGVSVTGE</sequence>
<keyword evidence="1" id="KW-1133">Transmembrane helix</keyword>
<keyword evidence="1" id="KW-0472">Membrane</keyword>
<proteinExistence type="predicted"/>
<protein>
    <submittedName>
        <fullName evidence="2">Uncharacterized protein</fullName>
    </submittedName>
</protein>
<evidence type="ECO:0000256" key="1">
    <source>
        <dbReference type="SAM" id="Phobius"/>
    </source>
</evidence>
<reference evidence="2 3" key="1">
    <citation type="submission" date="2019-09" db="EMBL/GenBank/DDBJ databases">
        <title>Genome sequencing of strain KACC 19322.</title>
        <authorList>
            <person name="Heo J."/>
            <person name="Kim S.-J."/>
            <person name="Kim J.-S."/>
            <person name="Hong S.-B."/>
            <person name="Kwon S.-W."/>
        </authorList>
    </citation>
    <scope>NUCLEOTIDE SEQUENCE [LARGE SCALE GENOMIC DNA]</scope>
    <source>
        <strain evidence="2 3">KACC 19322</strain>
    </source>
</reference>
<name>A0A5C1Y5B7_9MICO</name>
<dbReference type="EMBL" id="CP043504">
    <property type="protein sequence ID" value="QEO08598.1"/>
    <property type="molecule type" value="Genomic_DNA"/>
</dbReference>
<keyword evidence="3" id="KW-1185">Reference proteome</keyword>
<organism evidence="2 3">
    <name type="scientific">Protaetiibacter larvae</name>
    <dbReference type="NCBI Taxonomy" id="2592654"/>
    <lineage>
        <taxon>Bacteria</taxon>
        <taxon>Bacillati</taxon>
        <taxon>Actinomycetota</taxon>
        <taxon>Actinomycetes</taxon>
        <taxon>Micrococcales</taxon>
        <taxon>Microbacteriaceae</taxon>
        <taxon>Protaetiibacter</taxon>
    </lineage>
</organism>